<keyword evidence="2" id="KW-0472">Membrane</keyword>
<dbReference type="Gene3D" id="2.20.200.10">
    <property type="entry name" value="Outer membrane efflux proteins (OEP)"/>
    <property type="match status" value="1"/>
</dbReference>
<keyword evidence="2" id="KW-0449">Lipoprotein</keyword>
<accession>A0ABM7XDV7</accession>
<dbReference type="NCBIfam" id="TIGR01845">
    <property type="entry name" value="outer_NodT"/>
    <property type="match status" value="1"/>
</dbReference>
<evidence type="ECO:0000256" key="2">
    <source>
        <dbReference type="RuleBase" id="RU362097"/>
    </source>
</evidence>
<dbReference type="PROSITE" id="PS51257">
    <property type="entry name" value="PROKAR_LIPOPROTEIN"/>
    <property type="match status" value="1"/>
</dbReference>
<name>A0ABM7XDV7_9BACT</name>
<comment type="similarity">
    <text evidence="1 2">Belongs to the outer membrane factor (OMF) (TC 1.B.17) family.</text>
</comment>
<keyword evidence="5" id="KW-1185">Reference proteome</keyword>
<evidence type="ECO:0000313" key="5">
    <source>
        <dbReference type="Proteomes" id="UP001162734"/>
    </source>
</evidence>
<dbReference type="SUPFAM" id="SSF56954">
    <property type="entry name" value="Outer membrane efflux proteins (OEP)"/>
    <property type="match status" value="1"/>
</dbReference>
<dbReference type="InterPro" id="IPR010131">
    <property type="entry name" value="MdtP/NodT-like"/>
</dbReference>
<proteinExistence type="inferred from homology"/>
<dbReference type="EMBL" id="AP025592">
    <property type="protein sequence ID" value="BDG10050.1"/>
    <property type="molecule type" value="Genomic_DNA"/>
</dbReference>
<organism evidence="4 5">
    <name type="scientific">Anaeromyxobacter paludicola</name>
    <dbReference type="NCBI Taxonomy" id="2918171"/>
    <lineage>
        <taxon>Bacteria</taxon>
        <taxon>Pseudomonadati</taxon>
        <taxon>Myxococcota</taxon>
        <taxon>Myxococcia</taxon>
        <taxon>Myxococcales</taxon>
        <taxon>Cystobacterineae</taxon>
        <taxon>Anaeromyxobacteraceae</taxon>
        <taxon>Anaeromyxobacter</taxon>
    </lineage>
</organism>
<dbReference type="PANTHER" id="PTHR30203:SF32">
    <property type="entry name" value="CATION EFFLUX SYSTEM PROTEIN CUSC"/>
    <property type="match status" value="1"/>
</dbReference>
<feature type="compositionally biased region" description="Low complexity" evidence="3">
    <location>
        <begin position="473"/>
        <end position="483"/>
    </location>
</feature>
<keyword evidence="2" id="KW-1134">Transmembrane beta strand</keyword>
<dbReference type="InterPro" id="IPR003423">
    <property type="entry name" value="OMP_efflux"/>
</dbReference>
<evidence type="ECO:0000256" key="3">
    <source>
        <dbReference type="SAM" id="MobiDB-lite"/>
    </source>
</evidence>
<comment type="subcellular location">
    <subcellularLocation>
        <location evidence="2">Cell membrane</location>
        <topology evidence="2">Lipid-anchor</topology>
    </subcellularLocation>
</comment>
<keyword evidence="2" id="KW-0564">Palmitate</keyword>
<feature type="region of interest" description="Disordered" evidence="3">
    <location>
        <begin position="470"/>
        <end position="490"/>
    </location>
</feature>
<dbReference type="PANTHER" id="PTHR30203">
    <property type="entry name" value="OUTER MEMBRANE CATION EFFLUX PROTEIN"/>
    <property type="match status" value="1"/>
</dbReference>
<keyword evidence="2" id="KW-0812">Transmembrane</keyword>
<dbReference type="RefSeq" id="WP_248342446.1">
    <property type="nucleotide sequence ID" value="NZ_AP025592.1"/>
</dbReference>
<gene>
    <name evidence="4" type="ORF">AMPC_31630</name>
</gene>
<evidence type="ECO:0000256" key="1">
    <source>
        <dbReference type="ARBA" id="ARBA00007613"/>
    </source>
</evidence>
<dbReference type="Pfam" id="PF02321">
    <property type="entry name" value="OEP"/>
    <property type="match status" value="2"/>
</dbReference>
<dbReference type="Proteomes" id="UP001162734">
    <property type="component" value="Chromosome"/>
</dbReference>
<sequence>MSSPLSRIVPCLLLLAGCTLAPRYQRPDAPVARDWPATPGATAPAGGVAAADVGWRDFFEDPRLQALVALALEENRDLRVAVERVELARAQYRIERAPLLPSVGGSASFTRQRVPADLSGTGQAVTSSQLSVGAGVSAYELDLFGRVRSLADAARAQYLATGEARRAAQLAVVSEVAAQYLAERATDEQLALARRTLEAVQATCELTRRAHDVGRRSELDLRAAEGQVETARAAVASQAEQAARARNALVLLVGRSLPDDLPPPRPLSEQRLLAELPAGVPSEVLTQRPDVLQAEQALVAANASIGAARAAFFPSITLTAFGGTSSAQLSGLFSGGSGTWSFAPSLNLPIFTGGRNRANLDAARSQQRLEVAQYEKAIQVAFREVADGLATRALAGEQVKAQSGAVGAERRRLELAELRYRQGLDSYLSVLTAQQDLYRTEQALIQAEQARLTNLVQLYKALGGGWRERTRAAEAPPAAASAPDGGGARG</sequence>
<dbReference type="Gene3D" id="1.20.1600.10">
    <property type="entry name" value="Outer membrane efflux proteins (OEP)"/>
    <property type="match status" value="1"/>
</dbReference>
<protein>
    <submittedName>
        <fullName evidence="4">Multidrug transporter</fullName>
    </submittedName>
</protein>
<evidence type="ECO:0000313" key="4">
    <source>
        <dbReference type="EMBL" id="BDG10050.1"/>
    </source>
</evidence>
<reference evidence="5" key="1">
    <citation type="journal article" date="2022" name="Int. J. Syst. Evol. Microbiol.">
        <title>Anaeromyxobacter oryzae sp. nov., Anaeromyxobacter diazotrophicus sp. nov. and Anaeromyxobacter paludicola sp. nov., isolated from paddy soils.</title>
        <authorList>
            <person name="Itoh H."/>
            <person name="Xu Z."/>
            <person name="Mise K."/>
            <person name="Masuda Y."/>
            <person name="Ushijima N."/>
            <person name="Hayakawa C."/>
            <person name="Shiratori Y."/>
            <person name="Senoo K."/>
        </authorList>
    </citation>
    <scope>NUCLEOTIDE SEQUENCE [LARGE SCALE GENOMIC DNA]</scope>
    <source>
        <strain evidence="5">Red630</strain>
    </source>
</reference>